<proteinExistence type="inferred from homology"/>
<feature type="binding site" evidence="10 12">
    <location>
        <position position="333"/>
    </location>
    <ligand>
        <name>substrate</name>
    </ligand>
</feature>
<dbReference type="GO" id="GO:0006096">
    <property type="term" value="P:glycolytic process"/>
    <property type="evidence" value="ECO:0007669"/>
    <property type="project" value="UniProtKB-UniRule"/>
</dbReference>
<evidence type="ECO:0000256" key="11">
    <source>
        <dbReference type="PIRSR" id="PIRSR001492-1"/>
    </source>
</evidence>
<keyword evidence="17" id="KW-1185">Reference proteome</keyword>
<gene>
    <name evidence="10" type="primary">gpmI</name>
    <name evidence="16" type="ORF">FYJ59_10775</name>
</gene>
<comment type="pathway">
    <text evidence="2 10">Carbohydrate degradation; glycolysis; pyruvate from D-glyceraldehyde 3-phosphate: step 3/5.</text>
</comment>
<comment type="subunit">
    <text evidence="10">Monomer.</text>
</comment>
<dbReference type="CDD" id="cd16010">
    <property type="entry name" value="iPGM"/>
    <property type="match status" value="1"/>
</dbReference>
<keyword evidence="6 10" id="KW-0324">Glycolysis</keyword>
<evidence type="ECO:0000256" key="1">
    <source>
        <dbReference type="ARBA" id="ARBA00000370"/>
    </source>
</evidence>
<dbReference type="GO" id="GO:0004619">
    <property type="term" value="F:phosphoglycerate mutase activity"/>
    <property type="evidence" value="ECO:0007669"/>
    <property type="project" value="UniProtKB-UniRule"/>
</dbReference>
<dbReference type="NCBIfam" id="TIGR01307">
    <property type="entry name" value="pgm_bpd_ind"/>
    <property type="match status" value="1"/>
</dbReference>
<keyword evidence="7 10" id="KW-0464">Manganese</keyword>
<feature type="binding site" evidence="10 13">
    <location>
        <position position="62"/>
    </location>
    <ligand>
        <name>Mn(2+)</name>
        <dbReference type="ChEBI" id="CHEBI:29035"/>
        <label>2</label>
    </ligand>
</feature>
<dbReference type="GO" id="GO:0043937">
    <property type="term" value="P:regulation of sporulation"/>
    <property type="evidence" value="ECO:0007669"/>
    <property type="project" value="UniProtKB-ARBA"/>
</dbReference>
<dbReference type="EC" id="5.4.2.12" evidence="4 10"/>
<comment type="function">
    <text evidence="10">Catalyzes the interconversion of 2-phosphoglycerate and 3-phosphoglycerate.</text>
</comment>
<dbReference type="InterPro" id="IPR011258">
    <property type="entry name" value="BPG-indep_PGM_N"/>
</dbReference>
<dbReference type="PANTHER" id="PTHR31637:SF0">
    <property type="entry name" value="2,3-BISPHOSPHOGLYCERATE-INDEPENDENT PHOSPHOGLYCERATE MUTASE"/>
    <property type="match status" value="1"/>
</dbReference>
<feature type="binding site" evidence="10 12">
    <location>
        <position position="123"/>
    </location>
    <ligand>
        <name>substrate</name>
    </ligand>
</feature>
<feature type="binding site" evidence="10 13">
    <location>
        <position position="461"/>
    </location>
    <ligand>
        <name>Mn(2+)</name>
        <dbReference type="ChEBI" id="CHEBI:29035"/>
        <label>1</label>
    </ligand>
</feature>
<dbReference type="SUPFAM" id="SSF53649">
    <property type="entry name" value="Alkaline phosphatase-like"/>
    <property type="match status" value="1"/>
</dbReference>
<evidence type="ECO:0000259" key="14">
    <source>
        <dbReference type="Pfam" id="PF01676"/>
    </source>
</evidence>
<evidence type="ECO:0000256" key="12">
    <source>
        <dbReference type="PIRSR" id="PIRSR001492-2"/>
    </source>
</evidence>
<reference evidence="16 17" key="1">
    <citation type="submission" date="2019-08" db="EMBL/GenBank/DDBJ databases">
        <title>In-depth cultivation of the pig gut microbiome towards novel bacterial diversity and tailored functional studies.</title>
        <authorList>
            <person name="Wylensek D."/>
            <person name="Hitch T.C.A."/>
            <person name="Clavel T."/>
        </authorList>
    </citation>
    <scope>NUCLEOTIDE SEQUENCE [LARGE SCALE GENOMIC DNA]</scope>
    <source>
        <strain evidence="16 17">WCA3-601-WT-6H</strain>
    </source>
</reference>
<dbReference type="FunFam" id="3.40.1450.10:FF:000001">
    <property type="entry name" value="2,3-bisphosphoglycerate-independent phosphoglycerate mutase"/>
    <property type="match status" value="1"/>
</dbReference>
<dbReference type="InterPro" id="IPR017850">
    <property type="entry name" value="Alkaline_phosphatase_core_sf"/>
</dbReference>
<dbReference type="UniPathway" id="UPA00109">
    <property type="reaction ID" value="UER00186"/>
</dbReference>
<feature type="binding site" evidence="10 13">
    <location>
        <position position="405"/>
    </location>
    <ligand>
        <name>Mn(2+)</name>
        <dbReference type="ChEBI" id="CHEBI:29035"/>
        <label>1</label>
    </ligand>
</feature>
<comment type="cofactor">
    <cofactor evidence="10">
        <name>Mn(2+)</name>
        <dbReference type="ChEBI" id="CHEBI:29035"/>
    </cofactor>
    <text evidence="10">Binds 2 manganese ions per subunit.</text>
</comment>
<keyword evidence="5 10" id="KW-0479">Metal-binding</keyword>
<feature type="binding site" evidence="10 13">
    <location>
        <position position="12"/>
    </location>
    <ligand>
        <name>Mn(2+)</name>
        <dbReference type="ChEBI" id="CHEBI:29035"/>
        <label>2</label>
    </ligand>
</feature>
<evidence type="ECO:0000256" key="7">
    <source>
        <dbReference type="ARBA" id="ARBA00023211"/>
    </source>
</evidence>
<feature type="binding site" evidence="10 12">
    <location>
        <begin position="260"/>
        <end position="263"/>
    </location>
    <ligand>
        <name>substrate</name>
    </ligand>
</feature>
<dbReference type="SUPFAM" id="SSF64158">
    <property type="entry name" value="2,3-Bisphosphoglycerate-independent phosphoglycerate mutase, substrate-binding domain"/>
    <property type="match status" value="1"/>
</dbReference>
<comment type="catalytic activity">
    <reaction evidence="1 10">
        <text>(2R)-2-phosphoglycerate = (2R)-3-phosphoglycerate</text>
        <dbReference type="Rhea" id="RHEA:15901"/>
        <dbReference type="ChEBI" id="CHEBI:58272"/>
        <dbReference type="ChEBI" id="CHEBI:58289"/>
        <dbReference type="EC" id="5.4.2.12"/>
    </reaction>
</comment>
<dbReference type="GO" id="GO:0030145">
    <property type="term" value="F:manganese ion binding"/>
    <property type="evidence" value="ECO:0007669"/>
    <property type="project" value="UniProtKB-UniRule"/>
</dbReference>
<evidence type="ECO:0000256" key="8">
    <source>
        <dbReference type="ARBA" id="ARBA00023235"/>
    </source>
</evidence>
<accession>A0A6L5YKA0</accession>
<feature type="domain" description="Metalloenzyme" evidence="14">
    <location>
        <begin position="4"/>
        <end position="499"/>
    </location>
</feature>
<evidence type="ECO:0000259" key="15">
    <source>
        <dbReference type="Pfam" id="PF06415"/>
    </source>
</evidence>
<comment type="similarity">
    <text evidence="3 10">Belongs to the BPG-independent phosphoglycerate mutase family.</text>
</comment>
<evidence type="ECO:0000256" key="5">
    <source>
        <dbReference type="ARBA" id="ARBA00022723"/>
    </source>
</evidence>
<dbReference type="InterPro" id="IPR036646">
    <property type="entry name" value="PGAM_B_sf"/>
</dbReference>
<feature type="domain" description="BPG-independent PGAM N-terminal" evidence="15">
    <location>
        <begin position="82"/>
        <end position="295"/>
    </location>
</feature>
<feature type="active site" description="Phosphoserine intermediate" evidence="10 11">
    <location>
        <position position="62"/>
    </location>
</feature>
<feature type="binding site" evidence="10 12">
    <location>
        <position position="185"/>
    </location>
    <ligand>
        <name>substrate</name>
    </ligand>
</feature>
<evidence type="ECO:0000256" key="13">
    <source>
        <dbReference type="PIRSR" id="PIRSR001492-3"/>
    </source>
</evidence>
<dbReference type="AlphaFoldDB" id="A0A6L5YKA0"/>
<dbReference type="Gene3D" id="3.40.720.10">
    <property type="entry name" value="Alkaline Phosphatase, subunit A"/>
    <property type="match status" value="1"/>
</dbReference>
<dbReference type="RefSeq" id="WP_154497026.1">
    <property type="nucleotide sequence ID" value="NZ_VUMU01000014.1"/>
</dbReference>
<evidence type="ECO:0000313" key="17">
    <source>
        <dbReference type="Proteomes" id="UP000476055"/>
    </source>
</evidence>
<dbReference type="GO" id="GO:0006007">
    <property type="term" value="P:glucose catabolic process"/>
    <property type="evidence" value="ECO:0007669"/>
    <property type="project" value="InterPro"/>
</dbReference>
<dbReference type="InterPro" id="IPR005995">
    <property type="entry name" value="Pgm_bpd_ind"/>
</dbReference>
<evidence type="ECO:0000313" key="16">
    <source>
        <dbReference type="EMBL" id="MST58711.1"/>
    </source>
</evidence>
<protein>
    <recommendedName>
        <fullName evidence="9 10">2,3-bisphosphoglycerate-independent phosphoglycerate mutase</fullName>
        <shortName evidence="10">BPG-independent PGAM</shortName>
        <shortName evidence="10">Phosphoglyceromutase</shortName>
        <shortName evidence="10">iPGM</shortName>
        <ecNumber evidence="4 10">5.4.2.12</ecNumber>
    </recommendedName>
</protein>
<dbReference type="Gene3D" id="3.40.1450.10">
    <property type="entry name" value="BPG-independent phosphoglycerate mutase, domain B"/>
    <property type="match status" value="1"/>
</dbReference>
<dbReference type="PANTHER" id="PTHR31637">
    <property type="entry name" value="2,3-BISPHOSPHOGLYCERATE-INDEPENDENT PHOSPHOGLYCERATE MUTASE"/>
    <property type="match status" value="1"/>
</dbReference>
<dbReference type="EMBL" id="VUMU01000014">
    <property type="protein sequence ID" value="MST58711.1"/>
    <property type="molecule type" value="Genomic_DNA"/>
</dbReference>
<feature type="binding site" evidence="10 12">
    <location>
        <begin position="153"/>
        <end position="154"/>
    </location>
    <ligand>
        <name>substrate</name>
    </ligand>
</feature>
<dbReference type="PIRSF" id="PIRSF001492">
    <property type="entry name" value="IPGAM"/>
    <property type="match status" value="1"/>
</dbReference>
<organism evidence="16 17">
    <name type="scientific">Waltera intestinalis</name>
    <dbReference type="NCBI Taxonomy" id="2606635"/>
    <lineage>
        <taxon>Bacteria</taxon>
        <taxon>Bacillati</taxon>
        <taxon>Bacillota</taxon>
        <taxon>Clostridia</taxon>
        <taxon>Lachnospirales</taxon>
        <taxon>Lachnospiraceae</taxon>
        <taxon>Waltera</taxon>
    </lineage>
</organism>
<sequence length="513" mass="56597">MRKKPVVLMILDGYGLNDKVEGNAVAQANTPVMDSLMKEYPFVHGNASGMAVGLPEGQMGNSEVGHMNMGAGRIVYQELTRITKEIQDGDFFKNEALLKAIDNCKKNNSALHLMGLLSDGGVHSHITHLYGLLELAKQQGLEKVYVHCFLDGRDTPPASGKSYAEQLNEEMKKIGVGKIASVMGRYYAMDRDNNYDRVQLAYDAMTEGKGLTAACGICGIQESYDREETDEFVKPTVVVEDGKAVGLVQDKDSVIFFNFRPDRAREITRAFCDDDFKGFDRVRKDITFVCFSDYDPTIPNKEVAFHKIAITNTFGEWLAAHDMKQARIAETEKYAHVTFFFNGGVEQPNEGEDRILVNSPKDVATYDLKPEMSAPQVCEKLLDAIRSEKYDVIVINFANPDMVGHTGVISAAIKAIETVDECVGKAVQAVKDVDGVLFICADHGNAEQMIDYTTGQPHTAHTTNPVPFILVNYDTAYTLKEGGCLADIVPTLINVMGMEQPAEMTGKSLLIKK</sequence>
<dbReference type="Proteomes" id="UP000476055">
    <property type="component" value="Unassembled WGS sequence"/>
</dbReference>
<evidence type="ECO:0000256" key="10">
    <source>
        <dbReference type="HAMAP-Rule" id="MF_01038"/>
    </source>
</evidence>
<dbReference type="GO" id="GO:0005829">
    <property type="term" value="C:cytosol"/>
    <property type="evidence" value="ECO:0007669"/>
    <property type="project" value="TreeGrafter"/>
</dbReference>
<evidence type="ECO:0000256" key="3">
    <source>
        <dbReference type="ARBA" id="ARBA00008819"/>
    </source>
</evidence>
<comment type="caution">
    <text evidence="16">The sequence shown here is derived from an EMBL/GenBank/DDBJ whole genome shotgun (WGS) entry which is preliminary data.</text>
</comment>
<feature type="binding site" evidence="10 12">
    <location>
        <position position="191"/>
    </location>
    <ligand>
        <name>substrate</name>
    </ligand>
</feature>
<evidence type="ECO:0000256" key="4">
    <source>
        <dbReference type="ARBA" id="ARBA00012026"/>
    </source>
</evidence>
<dbReference type="FunFam" id="3.40.720.10:FF:000001">
    <property type="entry name" value="2,3-bisphosphoglycerate-independent phosphoglycerate mutase"/>
    <property type="match status" value="1"/>
</dbReference>
<feature type="binding site" evidence="10 13">
    <location>
        <position position="401"/>
    </location>
    <ligand>
        <name>Mn(2+)</name>
        <dbReference type="ChEBI" id="CHEBI:29035"/>
        <label>1</label>
    </ligand>
</feature>
<keyword evidence="8 10" id="KW-0413">Isomerase</keyword>
<evidence type="ECO:0000256" key="2">
    <source>
        <dbReference type="ARBA" id="ARBA00004798"/>
    </source>
</evidence>
<name>A0A6L5YKA0_9FIRM</name>
<evidence type="ECO:0000256" key="9">
    <source>
        <dbReference type="ARBA" id="ARBA00071648"/>
    </source>
</evidence>
<feature type="binding site" evidence="10 13">
    <location>
        <position position="443"/>
    </location>
    <ligand>
        <name>Mn(2+)</name>
        <dbReference type="ChEBI" id="CHEBI:29035"/>
        <label>2</label>
    </ligand>
</feature>
<feature type="binding site" evidence="10 13">
    <location>
        <position position="442"/>
    </location>
    <ligand>
        <name>Mn(2+)</name>
        <dbReference type="ChEBI" id="CHEBI:29035"/>
        <label>2</label>
    </ligand>
</feature>
<dbReference type="Pfam" id="PF06415">
    <property type="entry name" value="iPGM_N"/>
    <property type="match status" value="1"/>
</dbReference>
<dbReference type="InterPro" id="IPR006124">
    <property type="entry name" value="Metalloenzyme"/>
</dbReference>
<dbReference type="HAMAP" id="MF_01038">
    <property type="entry name" value="GpmI"/>
    <property type="match status" value="1"/>
</dbReference>
<dbReference type="Pfam" id="PF01676">
    <property type="entry name" value="Metalloenzyme"/>
    <property type="match status" value="1"/>
</dbReference>
<evidence type="ECO:0000256" key="6">
    <source>
        <dbReference type="ARBA" id="ARBA00023152"/>
    </source>
</evidence>